<feature type="compositionally biased region" description="Basic and acidic residues" evidence="7">
    <location>
        <begin position="235"/>
        <end position="246"/>
    </location>
</feature>
<dbReference type="InterPro" id="IPR003388">
    <property type="entry name" value="Reticulon"/>
</dbReference>
<feature type="transmembrane region" description="Helical" evidence="6">
    <location>
        <begin position="431"/>
        <end position="451"/>
    </location>
</feature>
<keyword evidence="4 6" id="KW-1133">Transmembrane helix</keyword>
<feature type="transmembrane region" description="Helical" evidence="6">
    <location>
        <begin position="563"/>
        <end position="588"/>
    </location>
</feature>
<accession>A0A5B6X7R7</accession>
<feature type="compositionally biased region" description="Acidic residues" evidence="7">
    <location>
        <begin position="261"/>
        <end position="288"/>
    </location>
</feature>
<dbReference type="PANTHER" id="PTHR46626:SF1">
    <property type="entry name" value="RETICULON-LIKE PROTEIN B21"/>
    <property type="match status" value="1"/>
</dbReference>
<feature type="transmembrane region" description="Helical" evidence="6">
    <location>
        <begin position="529"/>
        <end position="551"/>
    </location>
</feature>
<gene>
    <name evidence="9" type="ORF">EPI10_033483</name>
</gene>
<keyword evidence="2 6" id="KW-0812">Transmembrane</keyword>
<keyword evidence="3 6" id="KW-0256">Endoplasmic reticulum</keyword>
<dbReference type="Pfam" id="PF02453">
    <property type="entry name" value="Reticulon"/>
    <property type="match status" value="1"/>
</dbReference>
<evidence type="ECO:0000313" key="9">
    <source>
        <dbReference type="EMBL" id="KAA3489938.1"/>
    </source>
</evidence>
<evidence type="ECO:0000256" key="6">
    <source>
        <dbReference type="RuleBase" id="RU363132"/>
    </source>
</evidence>
<feature type="domain" description="Reticulon" evidence="8">
    <location>
        <begin position="397"/>
        <end position="550"/>
    </location>
</feature>
<organism evidence="9 10">
    <name type="scientific">Gossypium australe</name>
    <dbReference type="NCBI Taxonomy" id="47621"/>
    <lineage>
        <taxon>Eukaryota</taxon>
        <taxon>Viridiplantae</taxon>
        <taxon>Streptophyta</taxon>
        <taxon>Embryophyta</taxon>
        <taxon>Tracheophyta</taxon>
        <taxon>Spermatophyta</taxon>
        <taxon>Magnoliopsida</taxon>
        <taxon>eudicotyledons</taxon>
        <taxon>Gunneridae</taxon>
        <taxon>Pentapetalae</taxon>
        <taxon>rosids</taxon>
        <taxon>malvids</taxon>
        <taxon>Malvales</taxon>
        <taxon>Malvaceae</taxon>
        <taxon>Malvoideae</taxon>
        <taxon>Gossypium</taxon>
    </lineage>
</organism>
<evidence type="ECO:0000256" key="4">
    <source>
        <dbReference type="ARBA" id="ARBA00022989"/>
    </source>
</evidence>
<evidence type="ECO:0000256" key="1">
    <source>
        <dbReference type="ARBA" id="ARBA00004477"/>
    </source>
</evidence>
<dbReference type="OrthoDB" id="567788at2759"/>
<sequence>MDLSFRRGEAKGSVVAGSVWETRMKSDEVKGGIKVFNAGTITEENSNGVGGTKRLSVKKGQPVVGGVGKRKTWKNESFEGLEKNPIQIAKGKAEEQCKELSVSVGGISKRSHQIRVAKGRSLEHCKDLSLSVDGIKSPVQVKKGRSEGMRELSKSVDAIERSPVHMKKPRSEVPKRSKDVNEGGERMEGNSVPLRKSKSDQSAGNGNGNEGNQKVLVLDDQNKGNNVPIDEDEEKNGSESEEKCKEFGVCQETSISSNGDIVDDGDGVEDDEEFSEEEEEEEEIEEVENEKKSFDIKEMTIPEKKLADERKKLPEEKPGKAEVNKLQEDKPNKVVNEVKKISQFHNKTSPFSSTLNKQLPPVVKRAASVYTTPTKPTISDDYHYQSFPQSQNKLQNLVDLVMWRDVSKSALVFGMGTFIIISSSYTQDLNISFISAMSYVCLVYLAAIFLYRSIICRGVMDVDELSYVVGEEEAFWLLELVLPYLNEFLIKLRALFSGDPATTMKLAVLLFVLARCGSSITIWKMIKLGFFGVFIVPKVCSAYSHQLTAYGKIPSLPCDNNNYILSLCYIHFIFYLQLISTVLGMIILNVNENEGKFWIRRFRDAWESCTHKNAVAMAIFTLVWNLCSFVGRVWAAFMLFVALRYYQQKIVTDDWVEDGDGPSCRQTWEGPIGKQTHGLAP</sequence>
<reference evidence="10" key="1">
    <citation type="journal article" date="2019" name="Plant Biotechnol. J.">
        <title>Genome sequencing of the Australian wild diploid species Gossypium australe highlights disease resistance and delayed gland morphogenesis.</title>
        <authorList>
            <person name="Cai Y."/>
            <person name="Cai X."/>
            <person name="Wang Q."/>
            <person name="Wang P."/>
            <person name="Zhang Y."/>
            <person name="Cai C."/>
            <person name="Xu Y."/>
            <person name="Wang K."/>
            <person name="Zhou Z."/>
            <person name="Wang C."/>
            <person name="Geng S."/>
            <person name="Li B."/>
            <person name="Dong Q."/>
            <person name="Hou Y."/>
            <person name="Wang H."/>
            <person name="Ai P."/>
            <person name="Liu Z."/>
            <person name="Yi F."/>
            <person name="Sun M."/>
            <person name="An G."/>
            <person name="Cheng J."/>
            <person name="Zhang Y."/>
            <person name="Shi Q."/>
            <person name="Xie Y."/>
            <person name="Shi X."/>
            <person name="Chang Y."/>
            <person name="Huang F."/>
            <person name="Chen Y."/>
            <person name="Hong S."/>
            <person name="Mi L."/>
            <person name="Sun Q."/>
            <person name="Zhang L."/>
            <person name="Zhou B."/>
            <person name="Peng R."/>
            <person name="Zhang X."/>
            <person name="Liu F."/>
        </authorList>
    </citation>
    <scope>NUCLEOTIDE SEQUENCE [LARGE SCALE GENOMIC DNA]</scope>
    <source>
        <strain evidence="10">cv. PA1801</strain>
    </source>
</reference>
<feature type="region of interest" description="Disordered" evidence="7">
    <location>
        <begin position="139"/>
        <end position="290"/>
    </location>
</feature>
<feature type="transmembrane region" description="Helical" evidence="6">
    <location>
        <begin position="622"/>
        <end position="643"/>
    </location>
</feature>
<dbReference type="Proteomes" id="UP000325315">
    <property type="component" value="Unassembled WGS sequence"/>
</dbReference>
<evidence type="ECO:0000256" key="5">
    <source>
        <dbReference type="ARBA" id="ARBA00023136"/>
    </source>
</evidence>
<comment type="subcellular location">
    <subcellularLocation>
        <location evidence="1 6">Endoplasmic reticulum membrane</location>
        <topology evidence="1 6">Multi-pass membrane protein</topology>
    </subcellularLocation>
</comment>
<dbReference type="InterPro" id="IPR044647">
    <property type="entry name" value="RTNLB17/18/21"/>
</dbReference>
<dbReference type="AlphaFoldDB" id="A0A5B6X7R7"/>
<evidence type="ECO:0000256" key="7">
    <source>
        <dbReference type="SAM" id="MobiDB-lite"/>
    </source>
</evidence>
<evidence type="ECO:0000313" key="10">
    <source>
        <dbReference type="Proteomes" id="UP000325315"/>
    </source>
</evidence>
<dbReference type="PROSITE" id="PS50845">
    <property type="entry name" value="RETICULON"/>
    <property type="match status" value="1"/>
</dbReference>
<dbReference type="GO" id="GO:0005789">
    <property type="term" value="C:endoplasmic reticulum membrane"/>
    <property type="evidence" value="ECO:0007669"/>
    <property type="project" value="UniProtKB-SubCell"/>
</dbReference>
<name>A0A5B6X7R7_9ROSI</name>
<proteinExistence type="predicted"/>
<dbReference type="PANTHER" id="PTHR46626">
    <property type="entry name" value="RETICULON-LIKE PROTEIN B17"/>
    <property type="match status" value="1"/>
</dbReference>
<feature type="compositionally biased region" description="Basic and acidic residues" evidence="7">
    <location>
        <begin position="144"/>
        <end position="188"/>
    </location>
</feature>
<keyword evidence="5 6" id="KW-0472">Membrane</keyword>
<comment type="caution">
    <text evidence="9">The sequence shown here is derived from an EMBL/GenBank/DDBJ whole genome shotgun (WGS) entry which is preliminary data.</text>
</comment>
<protein>
    <recommendedName>
        <fullName evidence="6">Reticulon-like protein</fullName>
    </recommendedName>
</protein>
<dbReference type="EMBL" id="SMMG02000001">
    <property type="protein sequence ID" value="KAA3489938.1"/>
    <property type="molecule type" value="Genomic_DNA"/>
</dbReference>
<keyword evidence="10" id="KW-1185">Reference proteome</keyword>
<evidence type="ECO:0000259" key="8">
    <source>
        <dbReference type="PROSITE" id="PS50845"/>
    </source>
</evidence>
<evidence type="ECO:0000256" key="3">
    <source>
        <dbReference type="ARBA" id="ARBA00022824"/>
    </source>
</evidence>
<evidence type="ECO:0000256" key="2">
    <source>
        <dbReference type="ARBA" id="ARBA00022692"/>
    </source>
</evidence>